<dbReference type="EMBL" id="JAJGCB010000003">
    <property type="protein sequence ID" value="KAJ8994247.1"/>
    <property type="molecule type" value="Genomic_DNA"/>
</dbReference>
<protein>
    <submittedName>
        <fullName evidence="1">Uncharacterized protein</fullName>
    </submittedName>
</protein>
<comment type="caution">
    <text evidence="1">The sequence shown here is derived from an EMBL/GenBank/DDBJ whole genome shotgun (WGS) entry which is preliminary data.</text>
</comment>
<reference evidence="1" key="1">
    <citation type="submission" date="2023-01" db="EMBL/GenBank/DDBJ databases">
        <title>Exophiala dermititidis isolated from Cystic Fibrosis Patient.</title>
        <authorList>
            <person name="Kurbessoian T."/>
            <person name="Crocker A."/>
            <person name="Murante D."/>
            <person name="Hogan D.A."/>
            <person name="Stajich J.E."/>
        </authorList>
    </citation>
    <scope>NUCLEOTIDE SEQUENCE</scope>
    <source>
        <strain evidence="1">Ex8</strain>
    </source>
</reference>
<proteinExistence type="predicted"/>
<accession>A0AAN6IXF6</accession>
<evidence type="ECO:0000313" key="2">
    <source>
        <dbReference type="Proteomes" id="UP001161757"/>
    </source>
</evidence>
<organism evidence="1 2">
    <name type="scientific">Exophiala dermatitidis</name>
    <name type="common">Black yeast-like fungus</name>
    <name type="synonym">Wangiella dermatitidis</name>
    <dbReference type="NCBI Taxonomy" id="5970"/>
    <lineage>
        <taxon>Eukaryota</taxon>
        <taxon>Fungi</taxon>
        <taxon>Dikarya</taxon>
        <taxon>Ascomycota</taxon>
        <taxon>Pezizomycotina</taxon>
        <taxon>Eurotiomycetes</taxon>
        <taxon>Chaetothyriomycetidae</taxon>
        <taxon>Chaetothyriales</taxon>
        <taxon>Herpotrichiellaceae</taxon>
        <taxon>Exophiala</taxon>
    </lineage>
</organism>
<sequence length="137" mass="15440">MIMNSCFVKGGSRQARKGSIGARKSEDRHADNEVRTKFGALVLSFTRNADPVRAFEYQVKTDRTTSEDINRSMRHIAPTIGVPFFLLGVEPGSVDRCIYTHISEEFKLSKREARLQPLSKEHLGALYSRDSDMGLPH</sequence>
<dbReference type="Proteomes" id="UP001161757">
    <property type="component" value="Unassembled WGS sequence"/>
</dbReference>
<evidence type="ECO:0000313" key="1">
    <source>
        <dbReference type="EMBL" id="KAJ8994247.1"/>
    </source>
</evidence>
<gene>
    <name evidence="1" type="ORF">HRR80_002742</name>
</gene>
<name>A0AAN6IXF6_EXODE</name>
<dbReference type="AlphaFoldDB" id="A0AAN6IXF6"/>